<evidence type="ECO:0008006" key="3">
    <source>
        <dbReference type="Google" id="ProtNLM"/>
    </source>
</evidence>
<evidence type="ECO:0000313" key="1">
    <source>
        <dbReference type="EMBL" id="KAJ7730779.1"/>
    </source>
</evidence>
<proteinExistence type="predicted"/>
<dbReference type="AlphaFoldDB" id="A0AAD7HY48"/>
<name>A0AAD7HY48_9AGAR</name>
<dbReference type="EMBL" id="JARKIB010000157">
    <property type="protein sequence ID" value="KAJ7730779.1"/>
    <property type="molecule type" value="Genomic_DNA"/>
</dbReference>
<reference evidence="1" key="1">
    <citation type="submission" date="2023-03" db="EMBL/GenBank/DDBJ databases">
        <title>Massive genome expansion in bonnet fungi (Mycena s.s.) driven by repeated elements and novel gene families across ecological guilds.</title>
        <authorList>
            <consortium name="Lawrence Berkeley National Laboratory"/>
            <person name="Harder C.B."/>
            <person name="Miyauchi S."/>
            <person name="Viragh M."/>
            <person name="Kuo A."/>
            <person name="Thoen E."/>
            <person name="Andreopoulos B."/>
            <person name="Lu D."/>
            <person name="Skrede I."/>
            <person name="Drula E."/>
            <person name="Henrissat B."/>
            <person name="Morin E."/>
            <person name="Kohler A."/>
            <person name="Barry K."/>
            <person name="LaButti K."/>
            <person name="Morin E."/>
            <person name="Salamov A."/>
            <person name="Lipzen A."/>
            <person name="Mereny Z."/>
            <person name="Hegedus B."/>
            <person name="Baldrian P."/>
            <person name="Stursova M."/>
            <person name="Weitz H."/>
            <person name="Taylor A."/>
            <person name="Grigoriev I.V."/>
            <person name="Nagy L.G."/>
            <person name="Martin F."/>
            <person name="Kauserud H."/>
        </authorList>
    </citation>
    <scope>NUCLEOTIDE SEQUENCE</scope>
    <source>
        <strain evidence="1">CBHHK182m</strain>
    </source>
</reference>
<accession>A0AAD7HY48</accession>
<evidence type="ECO:0000313" key="2">
    <source>
        <dbReference type="Proteomes" id="UP001215598"/>
    </source>
</evidence>
<sequence>MAPPSALEMVLLAISDELLLYLLSFCGLKDVFNLKATSTIVQGVVLHYQTLVWNADRFFRPWFRDGTAEFRLALRRSSAIVSGSQLVQFFDRAHYPGSDMDIFLRLGGVLPMGTWLQTQGYSRIADSTDYDLAKRVARTACNMISRTQSGHTPVCAVIDYHRFVCSETVIYRQKIQLVAVDIDPVQHVLYDFHSTAVMNYMTDEQVVSVFPLSTFILRKSYLARSRKEGHDRSSKWKNKYQQRGFRVVHKRSRGSHNDLKQGKRTSMDRYSWTITLEGVPRSQTMYGPIVPNVRFEVMHWRTGVAYSDSFVRVAEPGIWRCLSRVRKRYPGLLDGNVGRT</sequence>
<keyword evidence="2" id="KW-1185">Reference proteome</keyword>
<dbReference type="Proteomes" id="UP001215598">
    <property type="component" value="Unassembled WGS sequence"/>
</dbReference>
<organism evidence="1 2">
    <name type="scientific">Mycena metata</name>
    <dbReference type="NCBI Taxonomy" id="1033252"/>
    <lineage>
        <taxon>Eukaryota</taxon>
        <taxon>Fungi</taxon>
        <taxon>Dikarya</taxon>
        <taxon>Basidiomycota</taxon>
        <taxon>Agaricomycotina</taxon>
        <taxon>Agaricomycetes</taxon>
        <taxon>Agaricomycetidae</taxon>
        <taxon>Agaricales</taxon>
        <taxon>Marasmiineae</taxon>
        <taxon>Mycenaceae</taxon>
        <taxon>Mycena</taxon>
    </lineage>
</organism>
<gene>
    <name evidence="1" type="ORF">B0H16DRAFT_1469462</name>
</gene>
<protein>
    <recommendedName>
        <fullName evidence="3">F-box domain-containing protein</fullName>
    </recommendedName>
</protein>
<comment type="caution">
    <text evidence="1">The sequence shown here is derived from an EMBL/GenBank/DDBJ whole genome shotgun (WGS) entry which is preliminary data.</text>
</comment>